<protein>
    <submittedName>
        <fullName evidence="1">Uncharacterized protein</fullName>
    </submittedName>
</protein>
<dbReference type="Proteomes" id="UP001153076">
    <property type="component" value="Unassembled WGS sequence"/>
</dbReference>
<sequence>MRNMSTKEALEEAMRTLMAEQQHWLQRQMQQQNQKIDAQQQMMTEIFTKRLVMTINPDLMYASILKLNFLVSMGITLGNGLKSALTIFRCVKLLMIRRLIWLPCILWAWPRNGLPVILWVGEMSVGRNLLLMSVLDFGMMWEVRGLKPALKSFMRAFHPPILSLATEYARYQEETLCALQL</sequence>
<dbReference type="AlphaFoldDB" id="A0A9Q1QL53"/>
<name>A0A9Q1QL53_9CARY</name>
<gene>
    <name evidence="1" type="ORF">Cgig2_000964</name>
</gene>
<comment type="caution">
    <text evidence="1">The sequence shown here is derived from an EMBL/GenBank/DDBJ whole genome shotgun (WGS) entry which is preliminary data.</text>
</comment>
<accession>A0A9Q1QL53</accession>
<organism evidence="1 2">
    <name type="scientific">Carnegiea gigantea</name>
    <dbReference type="NCBI Taxonomy" id="171969"/>
    <lineage>
        <taxon>Eukaryota</taxon>
        <taxon>Viridiplantae</taxon>
        <taxon>Streptophyta</taxon>
        <taxon>Embryophyta</taxon>
        <taxon>Tracheophyta</taxon>
        <taxon>Spermatophyta</taxon>
        <taxon>Magnoliopsida</taxon>
        <taxon>eudicotyledons</taxon>
        <taxon>Gunneridae</taxon>
        <taxon>Pentapetalae</taxon>
        <taxon>Caryophyllales</taxon>
        <taxon>Cactineae</taxon>
        <taxon>Cactaceae</taxon>
        <taxon>Cactoideae</taxon>
        <taxon>Echinocereeae</taxon>
        <taxon>Carnegiea</taxon>
    </lineage>
</organism>
<evidence type="ECO:0000313" key="1">
    <source>
        <dbReference type="EMBL" id="KAJ8445784.1"/>
    </source>
</evidence>
<keyword evidence="2" id="KW-1185">Reference proteome</keyword>
<proteinExistence type="predicted"/>
<evidence type="ECO:0000313" key="2">
    <source>
        <dbReference type="Proteomes" id="UP001153076"/>
    </source>
</evidence>
<dbReference type="EMBL" id="JAKOGI010000071">
    <property type="protein sequence ID" value="KAJ8445784.1"/>
    <property type="molecule type" value="Genomic_DNA"/>
</dbReference>
<reference evidence="1" key="1">
    <citation type="submission" date="2022-04" db="EMBL/GenBank/DDBJ databases">
        <title>Carnegiea gigantea Genome sequencing and assembly v2.</title>
        <authorList>
            <person name="Copetti D."/>
            <person name="Sanderson M.J."/>
            <person name="Burquez A."/>
            <person name="Wojciechowski M.F."/>
        </authorList>
    </citation>
    <scope>NUCLEOTIDE SEQUENCE</scope>
    <source>
        <strain evidence="1">SGP5-SGP5p</strain>
        <tissue evidence="1">Aerial part</tissue>
    </source>
</reference>